<gene>
    <name evidence="2" type="ORF">GCM10011583_08360</name>
</gene>
<accession>A0ABQ2DYG1</accession>
<organism evidence="2 3">
    <name type="scientific">Streptomyces camponoticapitis</name>
    <dbReference type="NCBI Taxonomy" id="1616125"/>
    <lineage>
        <taxon>Bacteria</taxon>
        <taxon>Bacillati</taxon>
        <taxon>Actinomycetota</taxon>
        <taxon>Actinomycetes</taxon>
        <taxon>Kitasatosporales</taxon>
        <taxon>Streptomycetaceae</taxon>
        <taxon>Streptomyces</taxon>
    </lineage>
</organism>
<feature type="region of interest" description="Disordered" evidence="1">
    <location>
        <begin position="1"/>
        <end position="54"/>
    </location>
</feature>
<name>A0ABQ2DYG1_9ACTN</name>
<reference evidence="3" key="1">
    <citation type="journal article" date="2019" name="Int. J. Syst. Evol. Microbiol.">
        <title>The Global Catalogue of Microorganisms (GCM) 10K type strain sequencing project: providing services to taxonomists for standard genome sequencing and annotation.</title>
        <authorList>
            <consortium name="The Broad Institute Genomics Platform"/>
            <consortium name="The Broad Institute Genome Sequencing Center for Infectious Disease"/>
            <person name="Wu L."/>
            <person name="Ma J."/>
        </authorList>
    </citation>
    <scope>NUCLEOTIDE SEQUENCE [LARGE SCALE GENOMIC DNA]</scope>
    <source>
        <strain evidence="3">CGMCC 4.7275</strain>
    </source>
</reference>
<keyword evidence="3" id="KW-1185">Reference proteome</keyword>
<feature type="compositionally biased region" description="Low complexity" evidence="1">
    <location>
        <begin position="27"/>
        <end position="44"/>
    </location>
</feature>
<evidence type="ECO:0000313" key="3">
    <source>
        <dbReference type="Proteomes" id="UP000660265"/>
    </source>
</evidence>
<protein>
    <submittedName>
        <fullName evidence="2">Uncharacterized protein</fullName>
    </submittedName>
</protein>
<dbReference type="Proteomes" id="UP000660265">
    <property type="component" value="Unassembled WGS sequence"/>
</dbReference>
<evidence type="ECO:0000256" key="1">
    <source>
        <dbReference type="SAM" id="MobiDB-lite"/>
    </source>
</evidence>
<sequence length="158" mass="15315">MAGCGGSDKTDGAGGADTAPPPGQQTSKSPSARPSPAKPSVSAADGSDVGACKDGDCEIAVSEPVTFPFKGPGGEATLSVTEIGKNRVEYTVKSGNGRSEGGATGPGQGCITVLRTTGSGNSCGGLGEAERPGKQPDAVVIQAATGENGTAIVHIVSD</sequence>
<comment type="caution">
    <text evidence="2">The sequence shown here is derived from an EMBL/GenBank/DDBJ whole genome shotgun (WGS) entry which is preliminary data.</text>
</comment>
<proteinExistence type="predicted"/>
<dbReference type="EMBL" id="BMMV01000002">
    <property type="protein sequence ID" value="GGJ79134.1"/>
    <property type="molecule type" value="Genomic_DNA"/>
</dbReference>
<evidence type="ECO:0000313" key="2">
    <source>
        <dbReference type="EMBL" id="GGJ79134.1"/>
    </source>
</evidence>